<proteinExistence type="predicted"/>
<dbReference type="EMBL" id="MDZA01000426">
    <property type="protein sequence ID" value="OGX82768.1"/>
    <property type="molecule type" value="Genomic_DNA"/>
</dbReference>
<gene>
    <name evidence="1" type="ORF">BEN49_02570</name>
</gene>
<keyword evidence="2" id="KW-1185">Reference proteome</keyword>
<sequence length="94" mass="9813">MGALFSNAVSAATPPAAVRAAYTLTAFDERKADGKAYRISVLRAPDGTELIAQQVQAAQNAAVANPAAARYFEGYVAGLEPNRELTSVTTARAK</sequence>
<dbReference type="Proteomes" id="UP000177506">
    <property type="component" value="Unassembled WGS sequence"/>
</dbReference>
<name>A0A1G1SVX0_9BACT</name>
<dbReference type="AlphaFoldDB" id="A0A1G1SVX0"/>
<evidence type="ECO:0000313" key="2">
    <source>
        <dbReference type="Proteomes" id="UP000177506"/>
    </source>
</evidence>
<reference evidence="1 2" key="1">
    <citation type="submission" date="2016-08" db="EMBL/GenBank/DDBJ databases">
        <title>Hymenobacter coccineus sp. nov., Hymenobacter lapidarius sp. nov. and Hymenobacter glacialis sp. nov., isolated from Antarctic soil.</title>
        <authorList>
            <person name="Sedlacek I."/>
            <person name="Kralova S."/>
            <person name="Kyrova K."/>
            <person name="Maslanova I."/>
            <person name="Stankova E."/>
            <person name="Vrbovska V."/>
            <person name="Nemec M."/>
            <person name="Bartak M."/>
            <person name="Svec P."/>
            <person name="Busse H.-J."/>
            <person name="Pantucek R."/>
        </authorList>
    </citation>
    <scope>NUCLEOTIDE SEQUENCE [LARGE SCALE GENOMIC DNA]</scope>
    <source>
        <strain evidence="1 2">CCM 8649</strain>
    </source>
</reference>
<evidence type="ECO:0000313" key="1">
    <source>
        <dbReference type="EMBL" id="OGX82768.1"/>
    </source>
</evidence>
<accession>A0A1G1SVX0</accession>
<protein>
    <submittedName>
        <fullName evidence="1">Uncharacterized protein</fullName>
    </submittedName>
</protein>
<comment type="caution">
    <text evidence="1">The sequence shown here is derived from an EMBL/GenBank/DDBJ whole genome shotgun (WGS) entry which is preliminary data.</text>
</comment>
<organism evidence="1 2">
    <name type="scientific">Hymenobacter coccineus</name>
    <dbReference type="NCBI Taxonomy" id="1908235"/>
    <lineage>
        <taxon>Bacteria</taxon>
        <taxon>Pseudomonadati</taxon>
        <taxon>Bacteroidota</taxon>
        <taxon>Cytophagia</taxon>
        <taxon>Cytophagales</taxon>
        <taxon>Hymenobacteraceae</taxon>
        <taxon>Hymenobacter</taxon>
    </lineage>
</organism>